<dbReference type="InterPro" id="IPR001273">
    <property type="entry name" value="ArAA_hydroxylase"/>
</dbReference>
<dbReference type="Pfam" id="PF01842">
    <property type="entry name" value="ACT"/>
    <property type="match status" value="1"/>
</dbReference>
<accession>T1JCI7</accession>
<dbReference type="InterPro" id="IPR002912">
    <property type="entry name" value="ACT_dom"/>
</dbReference>
<dbReference type="InterPro" id="IPR036329">
    <property type="entry name" value="Aro-AA_hydroxylase_C_sf"/>
</dbReference>
<evidence type="ECO:0000256" key="2">
    <source>
        <dbReference type="ARBA" id="ARBA00005088"/>
    </source>
</evidence>
<dbReference type="InterPro" id="IPR045865">
    <property type="entry name" value="ACT-like_dom_sf"/>
</dbReference>
<keyword evidence="9" id="KW-0585">Phenylalanine catabolism</keyword>
<evidence type="ECO:0000256" key="12">
    <source>
        <dbReference type="PIRSR" id="PIRSR601273-2"/>
    </source>
</evidence>
<keyword evidence="5 11" id="KW-0479">Metal-binding</keyword>
<dbReference type="OMA" id="FHDEVYR"/>
<dbReference type="GO" id="GO:0006559">
    <property type="term" value="P:L-phenylalanine catabolic process"/>
    <property type="evidence" value="ECO:0007669"/>
    <property type="project" value="UniProtKB-UniPathway"/>
</dbReference>
<dbReference type="InterPro" id="IPR019774">
    <property type="entry name" value="Aromatic-AA_hydroxylase_C"/>
</dbReference>
<name>T1JCI7_STRMM</name>
<dbReference type="GO" id="GO:0004505">
    <property type="term" value="F:phenylalanine 4-monooxygenase activity"/>
    <property type="evidence" value="ECO:0007669"/>
    <property type="project" value="UniProtKB-EC"/>
</dbReference>
<evidence type="ECO:0000256" key="8">
    <source>
        <dbReference type="ARBA" id="ARBA00023033"/>
    </source>
</evidence>
<evidence type="ECO:0000256" key="6">
    <source>
        <dbReference type="ARBA" id="ARBA00023002"/>
    </source>
</evidence>
<dbReference type="EC" id="1.14.16.1" evidence="4"/>
<dbReference type="GO" id="GO:0005506">
    <property type="term" value="F:iron ion binding"/>
    <property type="evidence" value="ECO:0007669"/>
    <property type="project" value="InterPro"/>
</dbReference>
<dbReference type="HOGENOM" id="CLU_023198_0_1_1"/>
<dbReference type="EnsemblMetazoa" id="SMAR011501-RA">
    <property type="protein sequence ID" value="SMAR011501-PA"/>
    <property type="gene ID" value="SMAR011501"/>
</dbReference>
<keyword evidence="16" id="KW-1185">Reference proteome</keyword>
<dbReference type="PIRSF" id="PIRSF000336">
    <property type="entry name" value="TH"/>
    <property type="match status" value="1"/>
</dbReference>
<evidence type="ECO:0000256" key="5">
    <source>
        <dbReference type="ARBA" id="ARBA00022723"/>
    </source>
</evidence>
<feature type="binding site" evidence="11">
    <location>
        <position position="308"/>
    </location>
    <ligand>
        <name>Fe cation</name>
        <dbReference type="ChEBI" id="CHEBI:24875"/>
    </ligand>
</feature>
<evidence type="ECO:0000256" key="10">
    <source>
        <dbReference type="ARBA" id="ARBA00029922"/>
    </source>
</evidence>
<comment type="pathway">
    <text evidence="2">Amino-acid degradation; L-phenylalanine degradation; acetoacetate and fumarate from L-phenylalanine: step 1/6.</text>
</comment>
<organism evidence="15 16">
    <name type="scientific">Strigamia maritima</name>
    <name type="common">European centipede</name>
    <name type="synonym">Geophilus maritimus</name>
    <dbReference type="NCBI Taxonomy" id="126957"/>
    <lineage>
        <taxon>Eukaryota</taxon>
        <taxon>Metazoa</taxon>
        <taxon>Ecdysozoa</taxon>
        <taxon>Arthropoda</taxon>
        <taxon>Myriapoda</taxon>
        <taxon>Chilopoda</taxon>
        <taxon>Pleurostigmophora</taxon>
        <taxon>Geophilomorpha</taxon>
        <taxon>Linotaeniidae</taxon>
        <taxon>Strigamia</taxon>
    </lineage>
</organism>
<dbReference type="PRINTS" id="PR00372">
    <property type="entry name" value="FYWHYDRXLASE"/>
</dbReference>
<keyword evidence="7 11" id="KW-0408">Iron</keyword>
<protein>
    <recommendedName>
        <fullName evidence="4">phenylalanine 4-monooxygenase</fullName>
        <ecNumber evidence="4">1.14.16.1</ecNumber>
    </recommendedName>
    <alternativeName>
        <fullName evidence="10">Phe-4-monooxygenase</fullName>
    </alternativeName>
</protein>
<dbReference type="Pfam" id="PF00351">
    <property type="entry name" value="Biopterin_H"/>
    <property type="match status" value="2"/>
</dbReference>
<dbReference type="GO" id="GO:0048066">
    <property type="term" value="P:developmental pigmentation"/>
    <property type="evidence" value="ECO:0007669"/>
    <property type="project" value="UniProtKB-ARBA"/>
</dbReference>
<dbReference type="PROSITE" id="PS51671">
    <property type="entry name" value="ACT"/>
    <property type="match status" value="1"/>
</dbReference>
<evidence type="ECO:0000259" key="14">
    <source>
        <dbReference type="PROSITE" id="PS51671"/>
    </source>
</evidence>
<dbReference type="Gene3D" id="1.10.800.10">
    <property type="entry name" value="Aromatic amino acid hydroxylase"/>
    <property type="match status" value="2"/>
</dbReference>
<dbReference type="InterPro" id="IPR018301">
    <property type="entry name" value="ArAA_hydroxylase_Fe/CU_BS"/>
</dbReference>
<dbReference type="STRING" id="126957.T1JCI7"/>
<feature type="domain" description="Biopterin-dependent aromatic amino acid hydroxylase family profile" evidence="13">
    <location>
        <begin position="102"/>
        <end position="474"/>
    </location>
</feature>
<dbReference type="UniPathway" id="UPA00139">
    <property type="reaction ID" value="UER00337"/>
</dbReference>
<reference evidence="16" key="1">
    <citation type="submission" date="2011-05" db="EMBL/GenBank/DDBJ databases">
        <authorList>
            <person name="Richards S.R."/>
            <person name="Qu J."/>
            <person name="Jiang H."/>
            <person name="Jhangiani S.N."/>
            <person name="Agravi P."/>
            <person name="Goodspeed R."/>
            <person name="Gross S."/>
            <person name="Mandapat C."/>
            <person name="Jackson L."/>
            <person name="Mathew T."/>
            <person name="Pu L."/>
            <person name="Thornton R."/>
            <person name="Saada N."/>
            <person name="Wilczek-Boney K.B."/>
            <person name="Lee S."/>
            <person name="Kovar C."/>
            <person name="Wu Y."/>
            <person name="Scherer S.E."/>
            <person name="Worley K.C."/>
            <person name="Muzny D.M."/>
            <person name="Gibbs R."/>
        </authorList>
    </citation>
    <scope>NUCLEOTIDE SEQUENCE</scope>
    <source>
        <strain evidence="16">Brora</strain>
    </source>
</reference>
<dbReference type="InterPro" id="IPR036951">
    <property type="entry name" value="ArAA_hydroxylase_sf"/>
</dbReference>
<feature type="binding site" evidence="11">
    <location>
        <position position="353"/>
    </location>
    <ligand>
        <name>Fe cation</name>
        <dbReference type="ChEBI" id="CHEBI:24875"/>
    </ligand>
</feature>
<comment type="cofactor">
    <cofactor evidence="1 12">
        <name>Fe(2+)</name>
        <dbReference type="ChEBI" id="CHEBI:29033"/>
    </cofactor>
</comment>
<dbReference type="EMBL" id="JH432065">
    <property type="status" value="NOT_ANNOTATED_CDS"/>
    <property type="molecule type" value="Genomic_DNA"/>
</dbReference>
<dbReference type="FunFam" id="1.10.800.10:FF:000004">
    <property type="entry name" value="Tyrosine 3-monooxygenase"/>
    <property type="match status" value="1"/>
</dbReference>
<evidence type="ECO:0000259" key="13">
    <source>
        <dbReference type="PROSITE" id="PS51410"/>
    </source>
</evidence>
<reference evidence="15" key="2">
    <citation type="submission" date="2015-02" db="UniProtKB">
        <authorList>
            <consortium name="EnsemblMetazoa"/>
        </authorList>
    </citation>
    <scope>IDENTIFICATION</scope>
</reference>
<dbReference type="CDD" id="cd03347">
    <property type="entry name" value="eu_PheOH"/>
    <property type="match status" value="1"/>
</dbReference>
<evidence type="ECO:0000256" key="3">
    <source>
        <dbReference type="ARBA" id="ARBA00009712"/>
    </source>
</evidence>
<dbReference type="Proteomes" id="UP000014500">
    <property type="component" value="Unassembled WGS sequence"/>
</dbReference>
<evidence type="ECO:0000256" key="11">
    <source>
        <dbReference type="PIRSR" id="PIRSR000336-1"/>
    </source>
</evidence>
<dbReference type="GO" id="GO:0042416">
    <property type="term" value="P:dopamine biosynthetic process"/>
    <property type="evidence" value="ECO:0007669"/>
    <property type="project" value="UniProtKB-ARBA"/>
</dbReference>
<dbReference type="PANTHER" id="PTHR11473:SF24">
    <property type="entry name" value="PHENYLALANINE-4-HYDROXYLASE"/>
    <property type="match status" value="1"/>
</dbReference>
<dbReference type="PROSITE" id="PS51410">
    <property type="entry name" value="BH4_AAA_HYDROXYL_2"/>
    <property type="match status" value="1"/>
</dbReference>
<evidence type="ECO:0000313" key="15">
    <source>
        <dbReference type="EnsemblMetazoa" id="SMAR011501-PA"/>
    </source>
</evidence>
<dbReference type="InterPro" id="IPR019773">
    <property type="entry name" value="Tyrosine_3-monooxygenase-like"/>
</dbReference>
<dbReference type="PhylomeDB" id="T1JCI7"/>
<evidence type="ECO:0000256" key="4">
    <source>
        <dbReference type="ARBA" id="ARBA00011995"/>
    </source>
</evidence>
<dbReference type="PROSITE" id="PS00367">
    <property type="entry name" value="BH4_AAA_HYDROXYL_1"/>
    <property type="match status" value="1"/>
</dbReference>
<dbReference type="CDD" id="cd04904">
    <property type="entry name" value="ACT_AAAH"/>
    <property type="match status" value="1"/>
</dbReference>
<dbReference type="eggNOG" id="KOG3820">
    <property type="taxonomic scope" value="Eukaryota"/>
</dbReference>
<keyword evidence="6" id="KW-0560">Oxidoreductase</keyword>
<comment type="similarity">
    <text evidence="3">Belongs to the biopterin-dependent aromatic amino acid hydroxylase family.</text>
</comment>
<dbReference type="PANTHER" id="PTHR11473">
    <property type="entry name" value="AROMATIC AMINO ACID HYDROXYLASE"/>
    <property type="match status" value="1"/>
</dbReference>
<sequence length="474" mass="54171">MEQEPNLQKVNMIVDEEYDSRNTGKPTLKRGGFYIMEDQEHSRTACVIFSLTEEVGALAKILKIFEEKKINLTHIESRPSKRSPGSYEFMVEYDTRHGSIGGATEDLRKRTNTVPWFPSKIKDLDKFANQILTYGSELDSDHPGFKDPEYRKRRKFFADIAFNYKHGQEIPRVEYTSEEIKTWGTVFRELTKLYPDYACKEHNHVFPLLVQNCGYWEDNIPQLEDVSNFLKGTPHVQHNISLGNFLPSLTNICLDFCLDCTGFTIRPVAGLLSSRDFLAGLAFRVFHSTQYIRHPSCPLYTPEPDVCHELLGHVPLFADPSFAQFSQEIGLASLGAPDEYIQMLATCYWFTVEFGLCRQDGEIKAFGAGLLSSFGEMQYALSDKPQLRAFEPSKTGVQPYPITEYQPVYYVAESFEDAKEKMILFAASIPRPFAVRYNPYTQGIEIINSKPQIETIIRDINSEVQTLSQALKMI</sequence>
<dbReference type="SUPFAM" id="SSF56534">
    <property type="entry name" value="Aromatic aminoacid monoxygenases, catalytic and oligomerization domains"/>
    <property type="match status" value="1"/>
</dbReference>
<proteinExistence type="inferred from homology"/>
<evidence type="ECO:0000313" key="16">
    <source>
        <dbReference type="Proteomes" id="UP000014500"/>
    </source>
</evidence>
<evidence type="ECO:0000256" key="7">
    <source>
        <dbReference type="ARBA" id="ARBA00023004"/>
    </source>
</evidence>
<feature type="binding site" evidence="11">
    <location>
        <position position="313"/>
    </location>
    <ligand>
        <name>Fe cation</name>
        <dbReference type="ChEBI" id="CHEBI:24875"/>
    </ligand>
</feature>
<dbReference type="AlphaFoldDB" id="T1JCI7"/>
<feature type="domain" description="ACT" evidence="14">
    <location>
        <begin position="46"/>
        <end position="119"/>
    </location>
</feature>
<dbReference type="InterPro" id="IPR041912">
    <property type="entry name" value="Euk_PheOH_cat"/>
</dbReference>
<evidence type="ECO:0000256" key="9">
    <source>
        <dbReference type="ARBA" id="ARBA00023232"/>
    </source>
</evidence>
<dbReference type="SUPFAM" id="SSF55021">
    <property type="entry name" value="ACT-like"/>
    <property type="match status" value="1"/>
</dbReference>
<evidence type="ECO:0000256" key="1">
    <source>
        <dbReference type="ARBA" id="ARBA00001954"/>
    </source>
</evidence>
<keyword evidence="8" id="KW-0503">Monooxygenase</keyword>